<dbReference type="Gene3D" id="2.60.120.920">
    <property type="match status" value="1"/>
</dbReference>
<dbReference type="SUPFAM" id="SSF49899">
    <property type="entry name" value="Concanavalin A-like lectins/glucanases"/>
    <property type="match status" value="1"/>
</dbReference>
<name>A0A914HN68_GLORO</name>
<dbReference type="WBParaSite" id="Gr19_v10_g3056.t1">
    <property type="protein sequence ID" value="Gr19_v10_g3056.t1"/>
    <property type="gene ID" value="Gr19_v10_g3056"/>
</dbReference>
<keyword evidence="1" id="KW-1185">Reference proteome</keyword>
<evidence type="ECO:0000313" key="2">
    <source>
        <dbReference type="WBParaSite" id="Gr19_v10_g3056.t1"/>
    </source>
</evidence>
<dbReference type="Proteomes" id="UP000887572">
    <property type="component" value="Unplaced"/>
</dbReference>
<accession>A0A914HN68</accession>
<proteinExistence type="predicted"/>
<sequence length="132" mass="14859">MSISAETTTAGDITADQEYLWPTSSNLDPSEEFFVQRLINRWDPTACHYKLALIGPDRLIVQRNGDSLGASSVRAEKQMPENPYGIFYFEVKILERTMGYIHIGLATKQMPLNTLVEANFGPNFKFNIVDGI</sequence>
<evidence type="ECO:0000313" key="1">
    <source>
        <dbReference type="Proteomes" id="UP000887572"/>
    </source>
</evidence>
<reference evidence="2" key="1">
    <citation type="submission" date="2022-11" db="UniProtKB">
        <authorList>
            <consortium name="WormBaseParasite"/>
        </authorList>
    </citation>
    <scope>IDENTIFICATION</scope>
</reference>
<dbReference type="AlphaFoldDB" id="A0A914HN68"/>
<protein>
    <submittedName>
        <fullName evidence="2">Uncharacterized protein</fullName>
    </submittedName>
</protein>
<dbReference type="InterPro" id="IPR043136">
    <property type="entry name" value="B30.2/SPRY_sf"/>
</dbReference>
<organism evidence="1 2">
    <name type="scientific">Globodera rostochiensis</name>
    <name type="common">Golden nematode worm</name>
    <name type="synonym">Heterodera rostochiensis</name>
    <dbReference type="NCBI Taxonomy" id="31243"/>
    <lineage>
        <taxon>Eukaryota</taxon>
        <taxon>Metazoa</taxon>
        <taxon>Ecdysozoa</taxon>
        <taxon>Nematoda</taxon>
        <taxon>Chromadorea</taxon>
        <taxon>Rhabditida</taxon>
        <taxon>Tylenchina</taxon>
        <taxon>Tylenchomorpha</taxon>
        <taxon>Tylenchoidea</taxon>
        <taxon>Heteroderidae</taxon>
        <taxon>Heteroderinae</taxon>
        <taxon>Globodera</taxon>
    </lineage>
</organism>
<dbReference type="InterPro" id="IPR013320">
    <property type="entry name" value="ConA-like_dom_sf"/>
</dbReference>